<dbReference type="KEGG" id="sli:Slin_3767"/>
<dbReference type="RefSeq" id="WP_012928277.1">
    <property type="nucleotide sequence ID" value="NC_013730.1"/>
</dbReference>
<keyword evidence="2" id="KW-1185">Reference proteome</keyword>
<dbReference type="InterPro" id="IPR017938">
    <property type="entry name" value="Riboflavin_synthase-like_b-brl"/>
</dbReference>
<sequence length="232" mass="26226">MANIIKRAAFKLMEKTLAEHANVVDVRTWSPASMYEIDLYLPTVDMSKWKTIPRLKCKVDEFEYRDYTPAWWEAEKGICTLFVETGHNGAGSRWAQRVRSGDQLLVGPAHAAQLPPKPGKILALADGSALGHMLGLKQLTCAEEYPLEVAVVFQEDYQIPTLLRGENPEFEFIVKPEGTSLENLESWAQTKNLSDYSSIYIAGHIPMVRELRKKLKSSADPNTTIYAHGFWR</sequence>
<dbReference type="SUPFAM" id="SSF63380">
    <property type="entry name" value="Riboflavin synthase domain-like"/>
    <property type="match status" value="1"/>
</dbReference>
<dbReference type="Proteomes" id="UP000002028">
    <property type="component" value="Chromosome"/>
</dbReference>
<proteinExistence type="predicted"/>
<evidence type="ECO:0000313" key="1">
    <source>
        <dbReference type="EMBL" id="ADB39762.1"/>
    </source>
</evidence>
<reference evidence="1 2" key="1">
    <citation type="journal article" date="2010" name="Stand. Genomic Sci.">
        <title>Complete genome sequence of Spirosoma linguale type strain (1).</title>
        <authorList>
            <person name="Lail K."/>
            <person name="Sikorski J."/>
            <person name="Saunders E."/>
            <person name="Lapidus A."/>
            <person name="Glavina Del Rio T."/>
            <person name="Copeland A."/>
            <person name="Tice H."/>
            <person name="Cheng J.-F."/>
            <person name="Lucas S."/>
            <person name="Nolan M."/>
            <person name="Bruce D."/>
            <person name="Goodwin L."/>
            <person name="Pitluck S."/>
            <person name="Ivanova N."/>
            <person name="Mavromatis K."/>
            <person name="Ovchinnikova G."/>
            <person name="Pati A."/>
            <person name="Chen A."/>
            <person name="Palaniappan K."/>
            <person name="Land M."/>
            <person name="Hauser L."/>
            <person name="Chang Y.-J."/>
            <person name="Jeffries C.D."/>
            <person name="Chain P."/>
            <person name="Brettin T."/>
            <person name="Detter J.C."/>
            <person name="Schuetze A."/>
            <person name="Rohde M."/>
            <person name="Tindall B.J."/>
            <person name="Goeker M."/>
            <person name="Bristow J."/>
            <person name="Eisen J.A."/>
            <person name="Markowitz V."/>
            <person name="Hugenholtz P."/>
            <person name="Kyrpides N.C."/>
            <person name="Klenk H.-P."/>
            <person name="Chen F."/>
        </authorList>
    </citation>
    <scope>NUCLEOTIDE SEQUENCE [LARGE SCALE GENOMIC DNA]</scope>
    <source>
        <strain evidence="2">ATCC 33905 / DSM 74 / LMG 10896 / Claus 1</strain>
    </source>
</reference>
<dbReference type="PANTHER" id="PTHR30157:SF0">
    <property type="entry name" value="NADPH-DEPENDENT FERRIC-CHELATE REDUCTASE"/>
    <property type="match status" value="1"/>
</dbReference>
<dbReference type="EMBL" id="CP001769">
    <property type="protein sequence ID" value="ADB39762.1"/>
    <property type="molecule type" value="Genomic_DNA"/>
</dbReference>
<dbReference type="STRING" id="504472.Slin_3767"/>
<accession>D2QC27</accession>
<evidence type="ECO:0000313" key="2">
    <source>
        <dbReference type="Proteomes" id="UP000002028"/>
    </source>
</evidence>
<name>D2QC27_SPILD</name>
<dbReference type="InterPro" id="IPR039374">
    <property type="entry name" value="SIP_fam"/>
</dbReference>
<gene>
    <name evidence="1" type="ordered locus">Slin_3767</name>
</gene>
<dbReference type="eggNOG" id="COG2375">
    <property type="taxonomic scope" value="Bacteria"/>
</dbReference>
<organism evidence="1 2">
    <name type="scientific">Spirosoma linguale (strain ATCC 33905 / DSM 74 / LMG 10896 / Claus 1)</name>
    <dbReference type="NCBI Taxonomy" id="504472"/>
    <lineage>
        <taxon>Bacteria</taxon>
        <taxon>Pseudomonadati</taxon>
        <taxon>Bacteroidota</taxon>
        <taxon>Cytophagia</taxon>
        <taxon>Cytophagales</taxon>
        <taxon>Cytophagaceae</taxon>
        <taxon>Spirosoma</taxon>
    </lineage>
</organism>
<dbReference type="HOGENOM" id="CLU_1194287_0_0_10"/>
<dbReference type="AlphaFoldDB" id="D2QC27"/>
<protein>
    <submittedName>
        <fullName evidence="1">Siderophore-interacting protein-like protein</fullName>
    </submittedName>
</protein>
<dbReference type="Gene3D" id="2.40.30.10">
    <property type="entry name" value="Translation factors"/>
    <property type="match status" value="1"/>
</dbReference>
<dbReference type="PANTHER" id="PTHR30157">
    <property type="entry name" value="FERRIC REDUCTASE, NADPH-DEPENDENT"/>
    <property type="match status" value="1"/>
</dbReference>